<organism evidence="2 3">
    <name type="scientific">Thermococcus aggregans</name>
    <dbReference type="NCBI Taxonomy" id="110163"/>
    <lineage>
        <taxon>Archaea</taxon>
        <taxon>Methanobacteriati</taxon>
        <taxon>Methanobacteriota</taxon>
        <taxon>Thermococci</taxon>
        <taxon>Thermococcales</taxon>
        <taxon>Thermococcaceae</taxon>
        <taxon>Thermococcus</taxon>
    </lineage>
</organism>
<evidence type="ECO:0000259" key="1">
    <source>
        <dbReference type="Pfam" id="PF04734"/>
    </source>
</evidence>
<dbReference type="KEGG" id="tagg:NF865_07305"/>
<name>A0A9E7MWH0_THEAG</name>
<reference evidence="2" key="1">
    <citation type="journal article" date="1998" name="Int. J. Syst. Bacteriol. 48 Pt">
        <title>Thermococcus guaymasensis sp. nov. and Thermococcus aggregans sp. nov., two novel thermophilic archaea isolated from the Guaymas Basin hydrothermal vent site.</title>
        <authorList>
            <person name="Canganella F."/>
            <person name="Jones W.J."/>
            <person name="Gambacorta A."/>
            <person name="Antranikian G."/>
        </authorList>
    </citation>
    <scope>NUCLEOTIDE SEQUENCE</scope>
    <source>
        <strain evidence="2">TY</strain>
    </source>
</reference>
<reference evidence="2" key="2">
    <citation type="submission" date="2022-06" db="EMBL/GenBank/DDBJ databases">
        <authorList>
            <person name="Park Y.-J."/>
        </authorList>
    </citation>
    <scope>NUCLEOTIDE SEQUENCE</scope>
    <source>
        <strain evidence="2">TY</strain>
    </source>
</reference>
<dbReference type="AlphaFoldDB" id="A0A9E7MWH0"/>
<dbReference type="Pfam" id="PF04734">
    <property type="entry name" value="Ceramidase_alk"/>
    <property type="match status" value="1"/>
</dbReference>
<dbReference type="RefSeq" id="WP_253304095.1">
    <property type="nucleotide sequence ID" value="NZ_CP099582.1"/>
</dbReference>
<dbReference type="InterPro" id="IPR031329">
    <property type="entry name" value="NEUT/ALK_ceramidase_N"/>
</dbReference>
<keyword evidence="3" id="KW-1185">Reference proteome</keyword>
<feature type="domain" description="Neutral/alkaline non-lysosomal ceramidase N-terminal" evidence="1">
    <location>
        <begin position="2"/>
        <end position="208"/>
    </location>
</feature>
<accession>A0A9E7MWH0</accession>
<gene>
    <name evidence="2" type="ORF">NF865_07305</name>
</gene>
<dbReference type="EMBL" id="CP099582">
    <property type="protein sequence ID" value="USS40138.1"/>
    <property type="molecule type" value="Genomic_DNA"/>
</dbReference>
<protein>
    <submittedName>
        <fullName evidence="2">Neutral/alkaline non-lysosomal ceramidase N-terminal domain-containing protein</fullName>
    </submittedName>
</protein>
<evidence type="ECO:0000313" key="2">
    <source>
        <dbReference type="EMBL" id="USS40138.1"/>
    </source>
</evidence>
<dbReference type="Proteomes" id="UP001055732">
    <property type="component" value="Chromosome"/>
</dbReference>
<sequence>MKIGWAKVDITPENPMPLAGYALRTGRSSDILDRIYGRILYIDSVVIIALDLLIVDEKLREEIALKVSKELGIPESNVIVTATHTHSAPESSLSFLTNLWGIEDEREIIKNYQEFIITRLAEALKKINFDNTSLFAGKAIIEGVSSNRIDPNGIVDKESVFLFDSKKKTIALNFSCHPTVLPYSNNKISGDLAGAISRLFEKEFNVALFLNGAAGNVSTRFTRKSQKYEEVNRLAKLFFSQVKNKLNSCEKLTGDVDLTWKKLKVKPKQPPSRTKIEDFEAELLAKLNQSNISSQERRIIENNLLGVQILKKISEYLKKINVINFNIAKLTIGENFVALFTPAEMFVEYQITAKRISPYKYTMFVGYANGYTAYIPFEPLKEDTYEVAVSIVDPSEYQRIKGTIEKLLTK</sequence>
<proteinExistence type="predicted"/>
<evidence type="ECO:0000313" key="3">
    <source>
        <dbReference type="Proteomes" id="UP001055732"/>
    </source>
</evidence>